<evidence type="ECO:0000313" key="1">
    <source>
        <dbReference type="EMBL" id="MBO0332278.1"/>
    </source>
</evidence>
<sequence>MTRQNNIAQYITTWNANGTGYFKVARVLLNETGDSRKLEAEAKRAARNIEAEVMYAWDLGTPKSDAWWLGWGGFDLEEDIPFFAAMAKDEAQEKIKTFDPNDNEFECDSLDEYKEMLFNAYDEELTAADLSRGFEEWFKALDEAAQKTLLKDLKSWQQNAEGK</sequence>
<dbReference type="Proteomes" id="UP000664761">
    <property type="component" value="Unassembled WGS sequence"/>
</dbReference>
<dbReference type="RefSeq" id="WP_207041306.1">
    <property type="nucleotide sequence ID" value="NZ_JAFLNC010000001.1"/>
</dbReference>
<dbReference type="EMBL" id="JAFLNC010000001">
    <property type="protein sequence ID" value="MBO0332278.1"/>
    <property type="molecule type" value="Genomic_DNA"/>
</dbReference>
<protein>
    <recommendedName>
        <fullName evidence="3">DUF4240 domain-containing protein</fullName>
    </recommendedName>
</protein>
<keyword evidence="2" id="KW-1185">Reference proteome</keyword>
<name>A0ABS3F1B5_9PROT</name>
<gene>
    <name evidence="1" type="ORF">J0X12_01540</name>
</gene>
<comment type="caution">
    <text evidence="1">The sequence shown here is derived from an EMBL/GenBank/DDBJ whole genome shotgun (WGS) entry which is preliminary data.</text>
</comment>
<proteinExistence type="predicted"/>
<evidence type="ECO:0008006" key="3">
    <source>
        <dbReference type="Google" id="ProtNLM"/>
    </source>
</evidence>
<accession>A0ABS3F1B5</accession>
<evidence type="ECO:0000313" key="2">
    <source>
        <dbReference type="Proteomes" id="UP000664761"/>
    </source>
</evidence>
<organism evidence="1 2">
    <name type="scientific">Sneathiella sedimenti</name>
    <dbReference type="NCBI Taxonomy" id="2816034"/>
    <lineage>
        <taxon>Bacteria</taxon>
        <taxon>Pseudomonadati</taxon>
        <taxon>Pseudomonadota</taxon>
        <taxon>Alphaproteobacteria</taxon>
        <taxon>Sneathiellales</taxon>
        <taxon>Sneathiellaceae</taxon>
        <taxon>Sneathiella</taxon>
    </lineage>
</organism>
<reference evidence="1 2" key="1">
    <citation type="submission" date="2021-03" db="EMBL/GenBank/DDBJ databases">
        <title>Sneathiella sp. CAU 1612 isolated from Kang Won-do.</title>
        <authorList>
            <person name="Kim W."/>
        </authorList>
    </citation>
    <scope>NUCLEOTIDE SEQUENCE [LARGE SCALE GENOMIC DNA]</scope>
    <source>
        <strain evidence="1 2">CAU 1612</strain>
    </source>
</reference>